<dbReference type="RefSeq" id="XP_013343511.1">
    <property type="nucleotide sequence ID" value="XM_013488057.1"/>
</dbReference>
<reference evidence="3 4" key="1">
    <citation type="journal article" date="2014" name="BMC Genomics">
        <title>Genome sequencing of four Aureobasidium pullulans varieties: biotechnological potential, stress tolerance, and description of new species.</title>
        <authorList>
            <person name="Gostin Ar C."/>
            <person name="Ohm R.A."/>
            <person name="Kogej T."/>
            <person name="Sonjak S."/>
            <person name="Turk M."/>
            <person name="Zajc J."/>
            <person name="Zalar P."/>
            <person name="Grube M."/>
            <person name="Sun H."/>
            <person name="Han J."/>
            <person name="Sharma A."/>
            <person name="Chiniquy J."/>
            <person name="Ngan C.Y."/>
            <person name="Lipzen A."/>
            <person name="Barry K."/>
            <person name="Grigoriev I.V."/>
            <person name="Gunde-Cimerman N."/>
        </authorList>
    </citation>
    <scope>NUCLEOTIDE SEQUENCE [LARGE SCALE GENOMIC DNA]</scope>
    <source>
        <strain evidence="3 4">EXF-2481</strain>
    </source>
</reference>
<dbReference type="PROSITE" id="PS50048">
    <property type="entry name" value="ZN2_CY6_FUNGAL_2"/>
    <property type="match status" value="1"/>
</dbReference>
<keyword evidence="4" id="KW-1185">Reference proteome</keyword>
<evidence type="ECO:0000256" key="1">
    <source>
        <dbReference type="ARBA" id="ARBA00023242"/>
    </source>
</evidence>
<name>A0A074Z7W9_AURSE</name>
<dbReference type="InParanoid" id="A0A074Z7W9"/>
<accession>A0A074Z7W9</accession>
<dbReference type="GO" id="GO:0000981">
    <property type="term" value="F:DNA-binding transcription factor activity, RNA polymerase II-specific"/>
    <property type="evidence" value="ECO:0007669"/>
    <property type="project" value="InterPro"/>
</dbReference>
<dbReference type="OMA" id="WAVTADP"/>
<dbReference type="InterPro" id="IPR053178">
    <property type="entry name" value="Osmoadaptation_assoc"/>
</dbReference>
<protein>
    <recommendedName>
        <fullName evidence="2">Zn(2)-C6 fungal-type domain-containing protein</fullName>
    </recommendedName>
</protein>
<dbReference type="GeneID" id="25366548"/>
<dbReference type="Gene3D" id="4.10.240.10">
    <property type="entry name" value="Zn(2)-C6 fungal-type DNA-binding domain"/>
    <property type="match status" value="1"/>
</dbReference>
<keyword evidence="1" id="KW-0539">Nucleus</keyword>
<dbReference type="PROSITE" id="PS00463">
    <property type="entry name" value="ZN2_CY6_FUNGAL_1"/>
    <property type="match status" value="1"/>
</dbReference>
<dbReference type="PANTHER" id="PTHR38111:SF11">
    <property type="entry name" value="TRANSCRIPTION FACTOR DOMAIN-CONTAINING PROTEIN-RELATED"/>
    <property type="match status" value="1"/>
</dbReference>
<evidence type="ECO:0000313" key="4">
    <source>
        <dbReference type="Proteomes" id="UP000030641"/>
    </source>
</evidence>
<evidence type="ECO:0000313" key="3">
    <source>
        <dbReference type="EMBL" id="KEQ94976.1"/>
    </source>
</evidence>
<dbReference type="STRING" id="1043005.A0A074Z7W9"/>
<gene>
    <name evidence="3" type="ORF">AUEXF2481DRAFT_40231</name>
</gene>
<evidence type="ECO:0000259" key="2">
    <source>
        <dbReference type="PROSITE" id="PS50048"/>
    </source>
</evidence>
<dbReference type="GO" id="GO:0008270">
    <property type="term" value="F:zinc ion binding"/>
    <property type="evidence" value="ECO:0007669"/>
    <property type="project" value="InterPro"/>
</dbReference>
<organism evidence="3 4">
    <name type="scientific">Aureobasidium subglaciale (strain EXF-2481)</name>
    <name type="common">Aureobasidium pullulans var. subglaciale</name>
    <dbReference type="NCBI Taxonomy" id="1043005"/>
    <lineage>
        <taxon>Eukaryota</taxon>
        <taxon>Fungi</taxon>
        <taxon>Dikarya</taxon>
        <taxon>Ascomycota</taxon>
        <taxon>Pezizomycotina</taxon>
        <taxon>Dothideomycetes</taxon>
        <taxon>Dothideomycetidae</taxon>
        <taxon>Dothideales</taxon>
        <taxon>Saccotheciaceae</taxon>
        <taxon>Aureobasidium</taxon>
    </lineage>
</organism>
<dbReference type="EMBL" id="KL584760">
    <property type="protein sequence ID" value="KEQ94976.1"/>
    <property type="molecule type" value="Genomic_DNA"/>
</dbReference>
<feature type="domain" description="Zn(2)-C6 fungal-type" evidence="2">
    <location>
        <begin position="9"/>
        <end position="37"/>
    </location>
</feature>
<dbReference type="Proteomes" id="UP000030641">
    <property type="component" value="Unassembled WGS sequence"/>
</dbReference>
<dbReference type="PANTHER" id="PTHR38111">
    <property type="entry name" value="ZN(2)-C6 FUNGAL-TYPE DOMAIN-CONTAINING PROTEIN-RELATED"/>
    <property type="match status" value="1"/>
</dbReference>
<dbReference type="OrthoDB" id="4314040at2759"/>
<dbReference type="InterPro" id="IPR001138">
    <property type="entry name" value="Zn2Cys6_DnaBD"/>
</dbReference>
<dbReference type="InterPro" id="IPR036864">
    <property type="entry name" value="Zn2-C6_fun-type_DNA-bd_sf"/>
</dbReference>
<dbReference type="HOGENOM" id="CLU_019524_3_0_1"/>
<proteinExistence type="predicted"/>
<dbReference type="SUPFAM" id="SSF57701">
    <property type="entry name" value="Zn2/Cys6 DNA-binding domain"/>
    <property type="match status" value="1"/>
</dbReference>
<sequence>MPGVPSGKGCEACRKQKKKCDQTIPRCSRCNRLDLQCIGAGKRRFKFVTTGHEKNDQKSDIGQCPHRVVRTPSSDTTTLASSLIGKISASTGVRFNLAWSFGPFLDDVPRRLGRNQALDAATRALVTAHSDYCVRRPASTYALIRYSQALSSLRICLDDRAEAQSPETLCAVMLLMSCQALLGTTEDRRTGHGEGAATLLMIRGDCRSGDPFERKLLASLYASVLVEGIFNPKIQFSNAGLRRLGEQYFNLENDTCRIMHCLAAVPSYLDHRHGKLCPGTLSEVHADYEIVRQIATRSRDELRLAEECSAPQTSCSGQGPTTHAHFQRIHCLNLSAVILLNRIRFALDQKSDSDLCKSADEIAREILLQARDASRYAPLGSLYLIACLSMAWLGAQEEELRSDIVTTMRSYWPEKMSRIEAVLVARERHLLKSCMLGLT</sequence>
<dbReference type="SMART" id="SM00066">
    <property type="entry name" value="GAL4"/>
    <property type="match status" value="1"/>
</dbReference>
<dbReference type="Pfam" id="PF00172">
    <property type="entry name" value="Zn_clus"/>
    <property type="match status" value="1"/>
</dbReference>
<dbReference type="AlphaFoldDB" id="A0A074Z7W9"/>
<dbReference type="CDD" id="cd00067">
    <property type="entry name" value="GAL4"/>
    <property type="match status" value="1"/>
</dbReference>